<dbReference type="SUPFAM" id="SSF81665">
    <property type="entry name" value="Calcium ATPase, transmembrane domain M"/>
    <property type="match status" value="1"/>
</dbReference>
<evidence type="ECO:0000256" key="10">
    <source>
        <dbReference type="ARBA" id="ARBA00022967"/>
    </source>
</evidence>
<name>G3B8H2_CANTC</name>
<dbReference type="PRINTS" id="PR00119">
    <property type="entry name" value="CATATPASE"/>
</dbReference>
<evidence type="ECO:0000256" key="9">
    <source>
        <dbReference type="ARBA" id="ARBA00022842"/>
    </source>
</evidence>
<feature type="transmembrane region" description="Helical" evidence="19">
    <location>
        <begin position="184"/>
        <end position="201"/>
    </location>
</feature>
<feature type="domain" description="P-type ATPase C-terminal" evidence="23">
    <location>
        <begin position="923"/>
        <end position="1153"/>
    </location>
</feature>
<feature type="transmembrane region" description="Helical" evidence="19">
    <location>
        <begin position="1064"/>
        <end position="1085"/>
    </location>
</feature>
<gene>
    <name evidence="24" type="ORF">CANTEDRAFT_126274</name>
</gene>
<feature type="binding site" evidence="17">
    <location>
        <position position="611"/>
    </location>
    <ligand>
        <name>ATP</name>
        <dbReference type="ChEBI" id="CHEBI:30616"/>
    </ligand>
</feature>
<keyword evidence="9 18" id="KW-0460">Magnesium</keyword>
<feature type="binding site" evidence="18">
    <location>
        <position position="514"/>
    </location>
    <ligand>
        <name>Mg(2+)</name>
        <dbReference type="ChEBI" id="CHEBI:18420"/>
    </ligand>
</feature>
<dbReference type="SUPFAM" id="SSF81660">
    <property type="entry name" value="Metal cation-transporting ATPase, ATP-binding domain N"/>
    <property type="match status" value="1"/>
</dbReference>
<evidence type="ECO:0000259" key="21">
    <source>
        <dbReference type="Pfam" id="PF00122"/>
    </source>
</evidence>
<evidence type="ECO:0000256" key="15">
    <source>
        <dbReference type="ARBA" id="ARBA00049128"/>
    </source>
</evidence>
<dbReference type="Gene3D" id="3.40.50.1000">
    <property type="entry name" value="HAD superfamily/HAD-like"/>
    <property type="match status" value="1"/>
</dbReference>
<dbReference type="GO" id="GO:0005802">
    <property type="term" value="C:trans-Golgi network"/>
    <property type="evidence" value="ECO:0007669"/>
    <property type="project" value="TreeGrafter"/>
</dbReference>
<protein>
    <recommendedName>
        <fullName evidence="19">Phospholipid-transporting ATPase</fullName>
        <ecNumber evidence="19">7.6.2.1</ecNumber>
    </recommendedName>
</protein>
<dbReference type="NCBIfam" id="TIGR01494">
    <property type="entry name" value="ATPase_P-type"/>
    <property type="match status" value="3"/>
</dbReference>
<feature type="binding site" evidence="17">
    <location>
        <position position="788"/>
    </location>
    <ligand>
        <name>ATP</name>
        <dbReference type="ChEBI" id="CHEBI:30616"/>
    </ligand>
</feature>
<dbReference type="STRING" id="590646.G3B8H2"/>
<feature type="binding site" evidence="18">
    <location>
        <position position="900"/>
    </location>
    <ligand>
        <name>Mg(2+)</name>
        <dbReference type="ChEBI" id="CHEBI:18420"/>
    </ligand>
</feature>
<evidence type="ECO:0000256" key="16">
    <source>
        <dbReference type="PIRSR" id="PIRSR606539-1"/>
    </source>
</evidence>
<feature type="binding site" evidence="17">
    <location>
        <position position="513"/>
    </location>
    <ligand>
        <name>ATP</name>
        <dbReference type="ChEBI" id="CHEBI:30616"/>
    </ligand>
</feature>
<evidence type="ECO:0000256" key="17">
    <source>
        <dbReference type="PIRSR" id="PIRSR606539-2"/>
    </source>
</evidence>
<feature type="transmembrane region" description="Helical" evidence="19">
    <location>
        <begin position="1124"/>
        <end position="1144"/>
    </location>
</feature>
<dbReference type="Gene3D" id="3.40.1110.10">
    <property type="entry name" value="Calcium-transporting ATPase, cytoplasmic domain N"/>
    <property type="match status" value="1"/>
</dbReference>
<reference evidence="24 25" key="1">
    <citation type="journal article" date="2011" name="Proc. Natl. Acad. Sci. U.S.A.">
        <title>Comparative genomics of xylose-fermenting fungi for enhanced biofuel production.</title>
        <authorList>
            <person name="Wohlbach D.J."/>
            <person name="Kuo A."/>
            <person name="Sato T.K."/>
            <person name="Potts K.M."/>
            <person name="Salamov A.A."/>
            <person name="LaButti K.M."/>
            <person name="Sun H."/>
            <person name="Clum A."/>
            <person name="Pangilinan J.L."/>
            <person name="Lindquist E.A."/>
            <person name="Lucas S."/>
            <person name="Lapidus A."/>
            <person name="Jin M."/>
            <person name="Gunawan C."/>
            <person name="Balan V."/>
            <person name="Dale B.E."/>
            <person name="Jeffries T.W."/>
            <person name="Zinkel R."/>
            <person name="Barry K.W."/>
            <person name="Grigoriev I.V."/>
            <person name="Gasch A.P."/>
        </authorList>
    </citation>
    <scope>NUCLEOTIDE SEQUENCE [LARGE SCALE GENOMIC DNA]</scope>
    <source>
        <strain evidence="24">ATCC 10573</strain>
        <strain evidence="25">ATCC 10573 / BCRC 21748 / CBS 615 / JCM 9827 / NBRC 10315 / NRRL Y-1498 / VKM Y-70</strain>
    </source>
</reference>
<dbReference type="GO" id="GO:0006890">
    <property type="term" value="P:retrograde vesicle-mediated transport, Golgi to endoplasmic reticulum"/>
    <property type="evidence" value="ECO:0007669"/>
    <property type="project" value="TreeGrafter"/>
</dbReference>
<feature type="domain" description="P-type ATPase A" evidence="21">
    <location>
        <begin position="259"/>
        <end position="295"/>
    </location>
</feature>
<dbReference type="GO" id="GO:0010008">
    <property type="term" value="C:endosome membrane"/>
    <property type="evidence" value="ECO:0007669"/>
    <property type="project" value="UniProtKB-SubCell"/>
</dbReference>
<dbReference type="InterPro" id="IPR023298">
    <property type="entry name" value="ATPase_P-typ_TM_dom_sf"/>
</dbReference>
<dbReference type="InterPro" id="IPR059000">
    <property type="entry name" value="ATPase_P-type_domA"/>
</dbReference>
<dbReference type="FunFam" id="3.40.1110.10:FF:000085">
    <property type="entry name" value="Phospholipid-transporting ATPase"/>
    <property type="match status" value="1"/>
</dbReference>
<feature type="transmembrane region" description="Helical" evidence="19">
    <location>
        <begin position="1092"/>
        <end position="1112"/>
    </location>
</feature>
<dbReference type="GO" id="GO:0016887">
    <property type="term" value="F:ATP hydrolysis activity"/>
    <property type="evidence" value="ECO:0007669"/>
    <property type="project" value="InterPro"/>
</dbReference>
<dbReference type="EMBL" id="GL996527">
    <property type="protein sequence ID" value="EGV62393.1"/>
    <property type="molecule type" value="Genomic_DNA"/>
</dbReference>
<dbReference type="GeneID" id="18249158"/>
<feature type="binding site" evidence="17">
    <location>
        <position position="678"/>
    </location>
    <ligand>
        <name>ATP</name>
        <dbReference type="ChEBI" id="CHEBI:30616"/>
    </ligand>
</feature>
<dbReference type="InterPro" id="IPR018303">
    <property type="entry name" value="ATPase_P-typ_P_site"/>
</dbReference>
<dbReference type="SFLD" id="SFLDG00002">
    <property type="entry name" value="C1.7:_P-type_atpase_like"/>
    <property type="match status" value="1"/>
</dbReference>
<dbReference type="EC" id="7.6.2.1" evidence="19"/>
<dbReference type="Pfam" id="PF16212">
    <property type="entry name" value="PhoLip_ATPase_C"/>
    <property type="match status" value="1"/>
</dbReference>
<evidence type="ECO:0000256" key="5">
    <source>
        <dbReference type="ARBA" id="ARBA00022692"/>
    </source>
</evidence>
<keyword evidence="7 17" id="KW-0547">Nucleotide-binding</keyword>
<feature type="transmembrane region" description="Helical" evidence="19">
    <location>
        <begin position="207"/>
        <end position="225"/>
    </location>
</feature>
<feature type="binding site" evidence="17">
    <location>
        <position position="870"/>
    </location>
    <ligand>
        <name>ATP</name>
        <dbReference type="ChEBI" id="CHEBI:30616"/>
    </ligand>
</feature>
<evidence type="ECO:0000256" key="19">
    <source>
        <dbReference type="RuleBase" id="RU362033"/>
    </source>
</evidence>
<keyword evidence="25" id="KW-1185">Reference proteome</keyword>
<proteinExistence type="inferred from homology"/>
<evidence type="ECO:0000259" key="23">
    <source>
        <dbReference type="Pfam" id="PF16212"/>
    </source>
</evidence>
<dbReference type="GO" id="GO:0005524">
    <property type="term" value="F:ATP binding"/>
    <property type="evidence" value="ECO:0007669"/>
    <property type="project" value="UniProtKB-UniRule"/>
</dbReference>
<feature type="transmembrane region" description="Helical" evidence="19">
    <location>
        <begin position="1035"/>
        <end position="1052"/>
    </location>
</feature>
<dbReference type="GO" id="GO:0006897">
    <property type="term" value="P:endocytosis"/>
    <property type="evidence" value="ECO:0007669"/>
    <property type="project" value="TreeGrafter"/>
</dbReference>
<dbReference type="SUPFAM" id="SSF56784">
    <property type="entry name" value="HAD-like"/>
    <property type="match status" value="1"/>
</dbReference>
<keyword evidence="11 19" id="KW-1133">Transmembrane helix</keyword>
<evidence type="ECO:0000256" key="18">
    <source>
        <dbReference type="PIRSR" id="PIRSR606539-3"/>
    </source>
</evidence>
<feature type="transmembrane region" description="Helical" evidence="19">
    <location>
        <begin position="985"/>
        <end position="1005"/>
    </location>
</feature>
<evidence type="ECO:0000313" key="24">
    <source>
        <dbReference type="EMBL" id="EGV62394.1"/>
    </source>
</evidence>
<comment type="catalytic activity">
    <reaction evidence="14 19">
        <text>ATP + H2O + phospholipidSide 1 = ADP + phosphate + phospholipidSide 2.</text>
        <dbReference type="EC" id="7.6.2.1"/>
    </reaction>
</comment>
<dbReference type="Gene3D" id="2.70.150.10">
    <property type="entry name" value="Calcium-transporting ATPase, cytoplasmic transduction domain A"/>
    <property type="match status" value="1"/>
</dbReference>
<dbReference type="SUPFAM" id="SSF81653">
    <property type="entry name" value="Calcium ATPase, transduction domain A"/>
    <property type="match status" value="1"/>
</dbReference>
<evidence type="ECO:0000256" key="12">
    <source>
        <dbReference type="ARBA" id="ARBA00023055"/>
    </source>
</evidence>
<feature type="binding site" evidence="17">
    <location>
        <position position="876"/>
    </location>
    <ligand>
        <name>ATP</name>
        <dbReference type="ChEBI" id="CHEBI:30616"/>
    </ligand>
</feature>
<dbReference type="PANTHER" id="PTHR24092">
    <property type="entry name" value="PROBABLE PHOSPHOLIPID-TRANSPORTING ATPASE"/>
    <property type="match status" value="1"/>
</dbReference>
<feature type="binding site" evidence="17">
    <location>
        <position position="654"/>
    </location>
    <ligand>
        <name>ATP</name>
        <dbReference type="ChEBI" id="CHEBI:30616"/>
    </ligand>
</feature>
<dbReference type="Pfam" id="PF16209">
    <property type="entry name" value="PhoLip_ATPase_N"/>
    <property type="match status" value="1"/>
</dbReference>
<dbReference type="eggNOG" id="KOG0210">
    <property type="taxonomic scope" value="Eukaryota"/>
</dbReference>
<dbReference type="InterPro" id="IPR036412">
    <property type="entry name" value="HAD-like_sf"/>
</dbReference>
<evidence type="ECO:0000256" key="4">
    <source>
        <dbReference type="ARBA" id="ARBA00022448"/>
    </source>
</evidence>
<feature type="binding site" evidence="17">
    <location>
        <position position="900"/>
    </location>
    <ligand>
        <name>ATP</name>
        <dbReference type="ChEBI" id="CHEBI:30616"/>
    </ligand>
</feature>
<evidence type="ECO:0000256" key="2">
    <source>
        <dbReference type="ARBA" id="ARBA00004337"/>
    </source>
</evidence>
<feature type="active site" description="4-aspartylphosphate intermediate" evidence="16">
    <location>
        <position position="512"/>
    </location>
</feature>
<evidence type="ECO:0000256" key="8">
    <source>
        <dbReference type="ARBA" id="ARBA00022840"/>
    </source>
</evidence>
<dbReference type="EMBL" id="GL996527">
    <property type="protein sequence ID" value="EGV62394.1"/>
    <property type="molecule type" value="Genomic_DNA"/>
</dbReference>
<feature type="binding site" evidence="18">
    <location>
        <position position="896"/>
    </location>
    <ligand>
        <name>Mg(2+)</name>
        <dbReference type="ChEBI" id="CHEBI:18420"/>
    </ligand>
</feature>
<sequence>MSRYSNDNDSLDDLDSTLDKALNNASNSLFNSSRHSSQGSIGGIPLTSFGNSSNGLHENRVASGGAGNSNGTRYEEFHHDDSSPLIGNRFQQTNRSFDSTSSLDINLNRGFSLKKVIRQVVNFFKLAKFELNQERNKFNSEDDSEERFITPRNNKVKNQYPTNAISNAKYNPITFIPIILYEQFKFFFNLYFLLVALSQIVPQLRIGFLSSYIVPLAFVLMVTMMKEATDDISRRRRDIEQNNELYEVLNRSGSTALTNETKSIPSKNLRVGDLVKIYKNKRIPADIILLQSSDQEGNGEAFIKTDQLDGETDWKLRIAPNLTQHTNSISDLIDDFSLIISKPTKSIHHFNGKLVYHPNGYNNSNSEQLPLTIDQTMWANTVLATGSAIGIVVYTGIETRQSLNTTKTGVKTGLLELEINKLAKILCVTVFLLSASLVFAKGWPLKKTWYIDILRYLILFSTIIPVSLRVNLDLAKSVYASQIHKDKEINNTIVRTSTIPEDLGRIEYLLSDKTGTLTQNDMELKKLHLGTVSYAGDTLDMVSEYINNSLNNMRASNNLITSSNMKKRDLSNKVYDLVLTLALCHNVTPTHDEESNIDADEVTYQAASPDEIAIIKFTESVGLKLIQRDRTSMTLLHLKSNQTFKFDILYIFPFSSETKRMGIVVKDLTKDEVFFMEKGADSVMMSIVSHSDWLEEETSNMAREGLRTLVIGKKKMSEKLLKDFESNYKDASLAMHDRESSMQQVVVNYLEQELELLGLTGVEDKLQKNVKSSIELLRNAGIKIWMLTGDKVETAKCVSISCRLITRGQYIHQITKINHPDLALNHLEMLKINLNSVLLIDGESLLTYMKHFPEEFFRLAIQLPTVIACRCSPQQKADVAKIIKEITGKRICCIGDGGNDVSMIQVADVGVGIVGKEGKQASLAADFSIDQFYYLCKLLLWHGRNSYKRSSKLGQFIMHRGLIISVCQAVYSICSDFEPLALYQGFLMVGYATIYTMMPVFSLTLDCDVDENLTKLYPELYKELTLGRSLSYKNFIIWCIISLYQGCVIQLLGQKFQGVELDTFTTMVSLSFTALIFNELIMVGLQINRWNMIMIITVTVTVVIYVTSVPFLPDYFNLDYMSSFSFIWQCVVILVISLFPVFLFQTINRRLRPPSYAKVQQD</sequence>
<feature type="binding site" evidence="17">
    <location>
        <position position="514"/>
    </location>
    <ligand>
        <name>ATP</name>
        <dbReference type="ChEBI" id="CHEBI:30616"/>
    </ligand>
</feature>
<keyword evidence="10 19" id="KW-1278">Translocase</keyword>
<dbReference type="InterPro" id="IPR023214">
    <property type="entry name" value="HAD_sf"/>
</dbReference>
<dbReference type="GO" id="GO:0005886">
    <property type="term" value="C:plasma membrane"/>
    <property type="evidence" value="ECO:0007669"/>
    <property type="project" value="TreeGrafter"/>
</dbReference>
<dbReference type="InterPro" id="IPR023299">
    <property type="entry name" value="ATPase_P-typ_cyto_dom_N"/>
</dbReference>
<evidence type="ECO:0000259" key="22">
    <source>
        <dbReference type="Pfam" id="PF16209"/>
    </source>
</evidence>
<dbReference type="GO" id="GO:0140346">
    <property type="term" value="F:phosphatidylserine flippase activity"/>
    <property type="evidence" value="ECO:0007669"/>
    <property type="project" value="UniProtKB-ARBA"/>
</dbReference>
<keyword evidence="8 17" id="KW-0067">ATP-binding</keyword>
<comment type="cofactor">
    <cofactor evidence="1 18">
        <name>Mg(2+)</name>
        <dbReference type="ChEBI" id="CHEBI:18420"/>
    </cofactor>
</comment>
<dbReference type="InterPro" id="IPR032631">
    <property type="entry name" value="P-type_ATPase_N"/>
</dbReference>
<comment type="subcellular location">
    <subcellularLocation>
        <location evidence="2">Endosome membrane</location>
        <topology evidence="2">Multi-pass membrane protein</topology>
    </subcellularLocation>
    <subcellularLocation>
        <location evidence="19">Membrane</location>
        <topology evidence="19">Multi-pass membrane protein</topology>
    </subcellularLocation>
</comment>
<feature type="binding site" evidence="17">
    <location>
        <position position="512"/>
    </location>
    <ligand>
        <name>ATP</name>
        <dbReference type="ChEBI" id="CHEBI:30616"/>
    </ligand>
</feature>
<dbReference type="HOGENOM" id="CLU_000846_3_1_1"/>
<accession>G3B8H2</accession>
<dbReference type="InterPro" id="IPR001757">
    <property type="entry name" value="P_typ_ATPase"/>
</dbReference>
<keyword evidence="13 19" id="KW-0472">Membrane</keyword>
<evidence type="ECO:0000256" key="13">
    <source>
        <dbReference type="ARBA" id="ARBA00023136"/>
    </source>
</evidence>
<dbReference type="InterPro" id="IPR008250">
    <property type="entry name" value="ATPase_P-typ_transduc_dom_A_sf"/>
</dbReference>
<dbReference type="AlphaFoldDB" id="G3B8H2"/>
<feature type="region of interest" description="Disordered" evidence="20">
    <location>
        <begin position="55"/>
        <end position="79"/>
    </location>
</feature>
<keyword evidence="6 18" id="KW-0479">Metal-binding</keyword>
<evidence type="ECO:0000256" key="1">
    <source>
        <dbReference type="ARBA" id="ARBA00001946"/>
    </source>
</evidence>
<dbReference type="PROSITE" id="PS00154">
    <property type="entry name" value="ATPASE_E1_E2"/>
    <property type="match status" value="1"/>
</dbReference>
<dbReference type="FunFam" id="3.40.50.1000:FF:000009">
    <property type="entry name" value="Phospholipid-transporting ATPase"/>
    <property type="match status" value="1"/>
</dbReference>
<evidence type="ECO:0000256" key="6">
    <source>
        <dbReference type="ARBA" id="ARBA00022723"/>
    </source>
</evidence>
<evidence type="ECO:0000256" key="7">
    <source>
        <dbReference type="ARBA" id="ARBA00022741"/>
    </source>
</evidence>
<feature type="domain" description="P-type ATPase N-terminal" evidence="22">
    <location>
        <begin position="153"/>
        <end position="205"/>
    </location>
</feature>
<evidence type="ECO:0000256" key="14">
    <source>
        <dbReference type="ARBA" id="ARBA00034036"/>
    </source>
</evidence>
<keyword evidence="4" id="KW-0813">Transport</keyword>
<dbReference type="SFLD" id="SFLDF00027">
    <property type="entry name" value="p-type_atpase"/>
    <property type="match status" value="1"/>
</dbReference>
<organism evidence="25">
    <name type="scientific">Candida tenuis (strain ATCC 10573 / BCRC 21748 / CBS 615 / JCM 9827 / NBRC 10315 / NRRL Y-1498 / VKM Y-70)</name>
    <name type="common">Yeast</name>
    <name type="synonym">Yamadazyma tenuis</name>
    <dbReference type="NCBI Taxonomy" id="590646"/>
    <lineage>
        <taxon>Eukaryota</taxon>
        <taxon>Fungi</taxon>
        <taxon>Dikarya</taxon>
        <taxon>Ascomycota</taxon>
        <taxon>Saccharomycotina</taxon>
        <taxon>Pichiomycetes</taxon>
        <taxon>Debaryomycetaceae</taxon>
        <taxon>Yamadazyma</taxon>
    </lineage>
</organism>
<feature type="binding site" evidence="17">
    <location>
        <position position="707"/>
    </location>
    <ligand>
        <name>ATP</name>
        <dbReference type="ChEBI" id="CHEBI:30616"/>
    </ligand>
</feature>
<dbReference type="KEGG" id="cten:18249158"/>
<keyword evidence="5 19" id="KW-0812">Transmembrane</keyword>
<comment type="similarity">
    <text evidence="3 19">Belongs to the cation transport ATPase (P-type) (TC 3.A.3) family. Type IV subfamily.</text>
</comment>
<keyword evidence="12" id="KW-0445">Lipid transport</keyword>
<dbReference type="GO" id="GO:0000287">
    <property type="term" value="F:magnesium ion binding"/>
    <property type="evidence" value="ECO:0007669"/>
    <property type="project" value="UniProtKB-UniRule"/>
</dbReference>
<dbReference type="Pfam" id="PF00122">
    <property type="entry name" value="E1-E2_ATPase"/>
    <property type="match status" value="1"/>
</dbReference>
<feature type="binding site" evidence="17">
    <location>
        <position position="790"/>
    </location>
    <ligand>
        <name>ATP</name>
        <dbReference type="ChEBI" id="CHEBI:30616"/>
    </ligand>
</feature>
<comment type="catalytic activity">
    <reaction evidence="15">
        <text>a 1,2-diacyl-sn-glycero-3-phosphoethanolamine(out) + ATP + H2O = a 1,2-diacyl-sn-glycero-3-phosphoethanolamine(in) + ADP + phosphate + H(+)</text>
        <dbReference type="Rhea" id="RHEA:66132"/>
        <dbReference type="ChEBI" id="CHEBI:15377"/>
        <dbReference type="ChEBI" id="CHEBI:15378"/>
        <dbReference type="ChEBI" id="CHEBI:30616"/>
        <dbReference type="ChEBI" id="CHEBI:43474"/>
        <dbReference type="ChEBI" id="CHEBI:64612"/>
        <dbReference type="ChEBI" id="CHEBI:456216"/>
    </reaction>
    <physiologicalReaction direction="left-to-right" evidence="15">
        <dbReference type="Rhea" id="RHEA:66133"/>
    </physiologicalReaction>
</comment>
<dbReference type="SFLD" id="SFLDS00003">
    <property type="entry name" value="Haloacid_Dehalogenase"/>
    <property type="match status" value="1"/>
</dbReference>
<dbReference type="OrthoDB" id="377733at2759"/>
<dbReference type="Proteomes" id="UP000000707">
    <property type="component" value="Unassembled WGS sequence"/>
</dbReference>
<dbReference type="InterPro" id="IPR044492">
    <property type="entry name" value="P_typ_ATPase_HD_dom"/>
</dbReference>
<feature type="binding site" evidence="18">
    <location>
        <position position="512"/>
    </location>
    <ligand>
        <name>Mg(2+)</name>
        <dbReference type="ChEBI" id="CHEBI:18420"/>
    </ligand>
</feature>
<feature type="binding site" evidence="17">
    <location>
        <position position="899"/>
    </location>
    <ligand>
        <name>ATP</name>
        <dbReference type="ChEBI" id="CHEBI:30616"/>
    </ligand>
</feature>
<evidence type="ECO:0000313" key="25">
    <source>
        <dbReference type="Proteomes" id="UP000000707"/>
    </source>
</evidence>
<evidence type="ECO:0000256" key="20">
    <source>
        <dbReference type="SAM" id="MobiDB-lite"/>
    </source>
</evidence>
<feature type="binding site" evidence="17">
    <location>
        <position position="789"/>
    </location>
    <ligand>
        <name>ATP</name>
        <dbReference type="ChEBI" id="CHEBI:30616"/>
    </ligand>
</feature>
<dbReference type="Pfam" id="PF13246">
    <property type="entry name" value="Cation_ATPase"/>
    <property type="match status" value="1"/>
</dbReference>
<dbReference type="InterPro" id="IPR006539">
    <property type="entry name" value="P-type_ATPase_IV"/>
</dbReference>
<evidence type="ECO:0000256" key="3">
    <source>
        <dbReference type="ARBA" id="ARBA00008109"/>
    </source>
</evidence>
<dbReference type="InterPro" id="IPR032630">
    <property type="entry name" value="P_typ_ATPase_c"/>
</dbReference>
<evidence type="ECO:0000256" key="11">
    <source>
        <dbReference type="ARBA" id="ARBA00022989"/>
    </source>
</evidence>
<dbReference type="NCBIfam" id="TIGR01652">
    <property type="entry name" value="ATPase-Plipid"/>
    <property type="match status" value="1"/>
</dbReference>
<dbReference type="PANTHER" id="PTHR24092:SF5">
    <property type="entry name" value="PHOSPHOLIPID-TRANSPORTING ATPASE"/>
    <property type="match status" value="1"/>
</dbReference>